<evidence type="ECO:0000313" key="2">
    <source>
        <dbReference type="EMBL" id="KAJ8975650.1"/>
    </source>
</evidence>
<protein>
    <submittedName>
        <fullName evidence="2">Uncharacterized protein</fullName>
    </submittedName>
</protein>
<feature type="compositionally biased region" description="Basic and acidic residues" evidence="1">
    <location>
        <begin position="110"/>
        <end position="121"/>
    </location>
</feature>
<sequence length="154" mass="17640">MSEGTYEYECMRAELLGMEKPDHDEFLENKLKEKEIKGVEEEELDTENLKAADQQREILGKMTGGMEELNNILKKTQFRINRLRNPKTALVENTTGENSSGVEKTAPNEVKPRKSDLAKALDADSSKIDSMIEKAEKAQFSMEQQRKQINKFLK</sequence>
<evidence type="ECO:0000256" key="1">
    <source>
        <dbReference type="SAM" id="MobiDB-lite"/>
    </source>
</evidence>
<gene>
    <name evidence="2" type="ORF">NQ317_012988</name>
</gene>
<keyword evidence="3" id="KW-1185">Reference proteome</keyword>
<proteinExistence type="predicted"/>
<accession>A0ABQ9JDL4</accession>
<evidence type="ECO:0000313" key="3">
    <source>
        <dbReference type="Proteomes" id="UP001162164"/>
    </source>
</evidence>
<name>A0ABQ9JDL4_9CUCU</name>
<comment type="caution">
    <text evidence="2">The sequence shown here is derived from an EMBL/GenBank/DDBJ whole genome shotgun (WGS) entry which is preliminary data.</text>
</comment>
<organism evidence="2 3">
    <name type="scientific">Molorchus minor</name>
    <dbReference type="NCBI Taxonomy" id="1323400"/>
    <lineage>
        <taxon>Eukaryota</taxon>
        <taxon>Metazoa</taxon>
        <taxon>Ecdysozoa</taxon>
        <taxon>Arthropoda</taxon>
        <taxon>Hexapoda</taxon>
        <taxon>Insecta</taxon>
        <taxon>Pterygota</taxon>
        <taxon>Neoptera</taxon>
        <taxon>Endopterygota</taxon>
        <taxon>Coleoptera</taxon>
        <taxon>Polyphaga</taxon>
        <taxon>Cucujiformia</taxon>
        <taxon>Chrysomeloidea</taxon>
        <taxon>Cerambycidae</taxon>
        <taxon>Lamiinae</taxon>
        <taxon>Monochamini</taxon>
        <taxon>Molorchus</taxon>
    </lineage>
</organism>
<reference evidence="2" key="1">
    <citation type="journal article" date="2023" name="Insect Mol. Biol.">
        <title>Genome sequencing provides insights into the evolution of gene families encoding plant cell wall-degrading enzymes in longhorned beetles.</title>
        <authorList>
            <person name="Shin N.R."/>
            <person name="Okamura Y."/>
            <person name="Kirsch R."/>
            <person name="Pauchet Y."/>
        </authorList>
    </citation>
    <scope>NUCLEOTIDE SEQUENCE</scope>
    <source>
        <strain evidence="2">MMC_N1</strain>
    </source>
</reference>
<dbReference type="Proteomes" id="UP001162164">
    <property type="component" value="Unassembled WGS sequence"/>
</dbReference>
<feature type="compositionally biased region" description="Polar residues" evidence="1">
    <location>
        <begin position="91"/>
        <end position="102"/>
    </location>
</feature>
<dbReference type="EMBL" id="JAPWTJ010000786">
    <property type="protein sequence ID" value="KAJ8975650.1"/>
    <property type="molecule type" value="Genomic_DNA"/>
</dbReference>
<feature type="region of interest" description="Disordered" evidence="1">
    <location>
        <begin position="89"/>
        <end position="121"/>
    </location>
</feature>